<comment type="subcellular location">
    <subcellularLocation>
        <location evidence="7">Cell membrane</location>
        <topology evidence="7">Multi-pass membrane protein</topology>
    </subcellularLocation>
</comment>
<dbReference type="Pfam" id="PF01790">
    <property type="entry name" value="LGT"/>
    <property type="match status" value="1"/>
</dbReference>
<feature type="transmembrane region" description="Helical" evidence="7">
    <location>
        <begin position="193"/>
        <end position="211"/>
    </location>
</feature>
<feature type="transmembrane region" description="Helical" evidence="7">
    <location>
        <begin position="12"/>
        <end position="33"/>
    </location>
</feature>
<keyword evidence="9" id="KW-1185">Reference proteome</keyword>
<accession>A0ABS1KWU9</accession>
<comment type="function">
    <text evidence="7">Catalyzes the transfer of the diacylglyceryl group from phosphatidylglycerol to the sulfhydryl group of the N-terminal cysteine of a prolipoprotein, the first step in the formation of mature lipoproteins.</text>
</comment>
<comment type="similarity">
    <text evidence="1 7">Belongs to the Lgt family.</text>
</comment>
<gene>
    <name evidence="7 8" type="primary">lgt</name>
    <name evidence="8" type="ORF">JI741_21445</name>
</gene>
<keyword evidence="3 7" id="KW-0808">Transferase</keyword>
<dbReference type="NCBIfam" id="TIGR00544">
    <property type="entry name" value="lgt"/>
    <property type="match status" value="1"/>
</dbReference>
<name>A0ABS1KWU9_9BACT</name>
<evidence type="ECO:0000256" key="3">
    <source>
        <dbReference type="ARBA" id="ARBA00022679"/>
    </source>
</evidence>
<evidence type="ECO:0000313" key="8">
    <source>
        <dbReference type="EMBL" id="MBL0743810.1"/>
    </source>
</evidence>
<dbReference type="PANTHER" id="PTHR30589:SF0">
    <property type="entry name" value="PHOSPHATIDYLGLYCEROL--PROLIPOPROTEIN DIACYLGLYCERYL TRANSFERASE"/>
    <property type="match status" value="1"/>
</dbReference>
<reference evidence="8 9" key="1">
    <citation type="submission" date="2021-01" db="EMBL/GenBank/DDBJ databases">
        <title>Chryseolinea sp. Jin1 Genome sequencing and assembly.</title>
        <authorList>
            <person name="Kim I."/>
        </authorList>
    </citation>
    <scope>NUCLEOTIDE SEQUENCE [LARGE SCALE GENOMIC DNA]</scope>
    <source>
        <strain evidence="8 9">Jin1</strain>
    </source>
</reference>
<proteinExistence type="inferred from homology"/>
<comment type="catalytic activity">
    <reaction evidence="7">
        <text>L-cysteinyl-[prolipoprotein] + a 1,2-diacyl-sn-glycero-3-phospho-(1'-sn-glycerol) = an S-1,2-diacyl-sn-glyceryl-L-cysteinyl-[prolipoprotein] + sn-glycerol 1-phosphate + H(+)</text>
        <dbReference type="Rhea" id="RHEA:56712"/>
        <dbReference type="Rhea" id="RHEA-COMP:14679"/>
        <dbReference type="Rhea" id="RHEA-COMP:14680"/>
        <dbReference type="ChEBI" id="CHEBI:15378"/>
        <dbReference type="ChEBI" id="CHEBI:29950"/>
        <dbReference type="ChEBI" id="CHEBI:57685"/>
        <dbReference type="ChEBI" id="CHEBI:64716"/>
        <dbReference type="ChEBI" id="CHEBI:140658"/>
        <dbReference type="EC" id="2.5.1.145"/>
    </reaction>
</comment>
<evidence type="ECO:0000256" key="4">
    <source>
        <dbReference type="ARBA" id="ARBA00022692"/>
    </source>
</evidence>
<dbReference type="EMBL" id="JAERRB010000008">
    <property type="protein sequence ID" value="MBL0743810.1"/>
    <property type="molecule type" value="Genomic_DNA"/>
</dbReference>
<keyword evidence="5 7" id="KW-1133">Transmembrane helix</keyword>
<dbReference type="Proteomes" id="UP000613030">
    <property type="component" value="Unassembled WGS sequence"/>
</dbReference>
<dbReference type="RefSeq" id="WP_202013299.1">
    <property type="nucleotide sequence ID" value="NZ_JAERRB010000008.1"/>
</dbReference>
<protein>
    <recommendedName>
        <fullName evidence="7">Phosphatidylglycerol--prolipoprotein diacylglyceryl transferase</fullName>
        <ecNumber evidence="7">2.5.1.145</ecNumber>
    </recommendedName>
</protein>
<evidence type="ECO:0000256" key="6">
    <source>
        <dbReference type="ARBA" id="ARBA00023136"/>
    </source>
</evidence>
<feature type="transmembrane region" description="Helical" evidence="7">
    <location>
        <begin position="169"/>
        <end position="186"/>
    </location>
</feature>
<evidence type="ECO:0000256" key="7">
    <source>
        <dbReference type="HAMAP-Rule" id="MF_01147"/>
    </source>
</evidence>
<keyword evidence="6 7" id="KW-0472">Membrane</keyword>
<dbReference type="HAMAP" id="MF_01147">
    <property type="entry name" value="Lgt"/>
    <property type="match status" value="1"/>
</dbReference>
<keyword evidence="2 7" id="KW-1003">Cell membrane</keyword>
<comment type="caution">
    <text evidence="8">The sequence shown here is derived from an EMBL/GenBank/DDBJ whole genome shotgun (WGS) entry which is preliminary data.</text>
</comment>
<dbReference type="PANTHER" id="PTHR30589">
    <property type="entry name" value="PROLIPOPROTEIN DIACYLGLYCERYL TRANSFERASE"/>
    <property type="match status" value="1"/>
</dbReference>
<evidence type="ECO:0000313" key="9">
    <source>
        <dbReference type="Proteomes" id="UP000613030"/>
    </source>
</evidence>
<evidence type="ECO:0000256" key="1">
    <source>
        <dbReference type="ARBA" id="ARBA00007150"/>
    </source>
</evidence>
<dbReference type="EC" id="2.5.1.145" evidence="7"/>
<evidence type="ECO:0000256" key="5">
    <source>
        <dbReference type="ARBA" id="ARBA00022989"/>
    </source>
</evidence>
<organism evidence="8 9">
    <name type="scientific">Chryseolinea lacunae</name>
    <dbReference type="NCBI Taxonomy" id="2801331"/>
    <lineage>
        <taxon>Bacteria</taxon>
        <taxon>Pseudomonadati</taxon>
        <taxon>Bacteroidota</taxon>
        <taxon>Cytophagia</taxon>
        <taxon>Cytophagales</taxon>
        <taxon>Fulvivirgaceae</taxon>
        <taxon>Chryseolinea</taxon>
    </lineage>
</organism>
<keyword evidence="4 7" id="KW-0812">Transmembrane</keyword>
<feature type="binding site" evidence="7">
    <location>
        <position position="129"/>
    </location>
    <ligand>
        <name>a 1,2-diacyl-sn-glycero-3-phospho-(1'-sn-glycerol)</name>
        <dbReference type="ChEBI" id="CHEBI:64716"/>
    </ligand>
</feature>
<dbReference type="GO" id="GO:0016740">
    <property type="term" value="F:transferase activity"/>
    <property type="evidence" value="ECO:0007669"/>
    <property type="project" value="UniProtKB-KW"/>
</dbReference>
<comment type="pathway">
    <text evidence="7">Protein modification; lipoprotein biosynthesis (diacylglyceryl transfer).</text>
</comment>
<sequence length="262" mass="29412">MYPILFEIGDTAVYSYGFMIALGAMAGVAYLAVRGKREVGLTFDQANTLFLLIFIAAFVGGKAFLFLEDAGFYIQHPRELLTGRGFVFYGSFLFAVPTMLWFFKRQHLPTFAMLDIMAVTTCLVHMFGRIGCFLAGCCYGESTDSIFGVTYTDAKCQASPLGTPLHPTQLYESAYIFAVMLILLWLRGRKKFYGQLFLVYLMLYAAGRFVLEYFRGDLARGFVIDKYLSHSQLIALIILAVVAAIYVRLSIRNRVEAGKPLI</sequence>
<evidence type="ECO:0000256" key="2">
    <source>
        <dbReference type="ARBA" id="ARBA00022475"/>
    </source>
</evidence>
<dbReference type="InterPro" id="IPR001640">
    <property type="entry name" value="Lgt"/>
</dbReference>
<feature type="transmembrane region" description="Helical" evidence="7">
    <location>
        <begin position="45"/>
        <end position="66"/>
    </location>
</feature>
<feature type="transmembrane region" description="Helical" evidence="7">
    <location>
        <begin position="86"/>
        <end position="103"/>
    </location>
</feature>
<feature type="transmembrane region" description="Helical" evidence="7">
    <location>
        <begin position="231"/>
        <end position="249"/>
    </location>
</feature>